<name>A0A376Y9R3_ECOLX</name>
<comment type="subcellular location">
    <subcellularLocation>
        <location evidence="1">Cell membrane</location>
        <topology evidence="1">Multi-pass membrane protein</topology>
    </subcellularLocation>
</comment>
<accession>A0A376Y9R3</accession>
<feature type="transmembrane region" description="Helical" evidence="8">
    <location>
        <begin position="312"/>
        <end position="339"/>
    </location>
</feature>
<feature type="transmembrane region" description="Helical" evidence="8">
    <location>
        <begin position="378"/>
        <end position="395"/>
    </location>
</feature>
<organism evidence="11 12">
    <name type="scientific">Escherichia coli</name>
    <dbReference type="NCBI Taxonomy" id="562"/>
    <lineage>
        <taxon>Bacteria</taxon>
        <taxon>Pseudomonadati</taxon>
        <taxon>Pseudomonadota</taxon>
        <taxon>Gammaproteobacteria</taxon>
        <taxon>Enterobacterales</taxon>
        <taxon>Enterobacteriaceae</taxon>
        <taxon>Escherichia</taxon>
    </lineage>
</organism>
<dbReference type="PANTHER" id="PTHR30489">
    <property type="entry name" value="LIPOPROTEIN-RELEASING SYSTEM TRANSMEMBRANE PROTEIN LOLE"/>
    <property type="match status" value="1"/>
</dbReference>
<dbReference type="InterPro" id="IPR051447">
    <property type="entry name" value="Lipoprotein-release_system"/>
</dbReference>
<dbReference type="GO" id="GO:0044874">
    <property type="term" value="P:lipoprotein localization to outer membrane"/>
    <property type="evidence" value="ECO:0007669"/>
    <property type="project" value="InterPro"/>
</dbReference>
<protein>
    <submittedName>
        <fullName evidence="11">Lipoprotein-releasing system transmembrane protein</fullName>
    </submittedName>
</protein>
<evidence type="ECO:0000256" key="7">
    <source>
        <dbReference type="ARBA" id="ARBA00023136"/>
    </source>
</evidence>
<keyword evidence="7 8" id="KW-0472">Membrane</keyword>
<evidence type="ECO:0000256" key="4">
    <source>
        <dbReference type="ARBA" id="ARBA00022475"/>
    </source>
</evidence>
<sequence>MPLSLLIGLRFSRGRRRGGMVSLISVISTIGIALGVAVLIVGLSAMNGFERELNNRILAVVPHGEIEAVDQPWTNWQEALDHVQKVPGIAAAAPYINFTGLVESGANLRAIQVKGVNPQQEQRLSALPSFVQGDAWRNFKAGEQQIIIGKGVADALKVKQGDWVSIMIPNSNPEHKLMQPKRVRLHVAGILQLSGQLDHSFAMIPLADAQQYLDMGSSVSGIALKMTDVFNANKLVRDAGEVTNSYVYIKSWIGTYGYMYRDIQMIRAIMYLAMVLVIGVACFNIVSTLVMAVKDKSGDIAVLRTLGAKDGLIRAIFVWYGLLAGLFGSLCGVIIGVVVSLQLTPIIEWIEKLIGHQFLSSDIYFIDFLPSELHWLDVFYVLVTALLLSLWQVGIRRGAPVILTLRESLAASKGSTLKQGAAMYYGFDIGGTKIALGVFDSGRQLQWESGCRHRVTAMTHF</sequence>
<keyword evidence="4" id="KW-1003">Cell membrane</keyword>
<dbReference type="NCBIfam" id="TIGR02213">
    <property type="entry name" value="lolE_release"/>
    <property type="match status" value="1"/>
</dbReference>
<dbReference type="AlphaFoldDB" id="A0A376Y9R3"/>
<dbReference type="InterPro" id="IPR025857">
    <property type="entry name" value="MacB_PCD"/>
</dbReference>
<feature type="transmembrane region" description="Helical" evidence="8">
    <location>
        <begin position="21"/>
        <end position="46"/>
    </location>
</feature>
<keyword evidence="3" id="KW-0813">Transport</keyword>
<evidence type="ECO:0000256" key="2">
    <source>
        <dbReference type="ARBA" id="ARBA00005236"/>
    </source>
</evidence>
<feature type="transmembrane region" description="Helical" evidence="8">
    <location>
        <begin position="268"/>
        <end position="291"/>
    </location>
</feature>
<dbReference type="Pfam" id="PF12704">
    <property type="entry name" value="MacB_PCD"/>
    <property type="match status" value="1"/>
</dbReference>
<evidence type="ECO:0000256" key="1">
    <source>
        <dbReference type="ARBA" id="ARBA00004651"/>
    </source>
</evidence>
<evidence type="ECO:0000256" key="8">
    <source>
        <dbReference type="SAM" id="Phobius"/>
    </source>
</evidence>
<evidence type="ECO:0000256" key="6">
    <source>
        <dbReference type="ARBA" id="ARBA00022989"/>
    </source>
</evidence>
<feature type="domain" description="MacB-like periplasmic core" evidence="10">
    <location>
        <begin position="25"/>
        <end position="237"/>
    </location>
</feature>
<evidence type="ECO:0000313" key="11">
    <source>
        <dbReference type="EMBL" id="STJ81244.1"/>
    </source>
</evidence>
<dbReference type="NCBIfam" id="TIGR02212">
    <property type="entry name" value="lolCE"/>
    <property type="match status" value="1"/>
</dbReference>
<reference evidence="11 12" key="1">
    <citation type="submission" date="2018-06" db="EMBL/GenBank/DDBJ databases">
        <authorList>
            <consortium name="Pathogen Informatics"/>
            <person name="Doyle S."/>
        </authorList>
    </citation>
    <scope>NUCLEOTIDE SEQUENCE [LARGE SCALE GENOMIC DNA]</scope>
    <source>
        <strain evidence="11 12">NCTC9117</strain>
    </source>
</reference>
<dbReference type="InterPro" id="IPR011925">
    <property type="entry name" value="LolCE_TM"/>
</dbReference>
<gene>
    <name evidence="11" type="primary">lolE</name>
    <name evidence="11" type="ORF">NCTC9117_03805</name>
</gene>
<keyword evidence="5 8" id="KW-0812">Transmembrane</keyword>
<dbReference type="NCBIfam" id="NF008357">
    <property type="entry name" value="PRK11146.1"/>
    <property type="match status" value="1"/>
</dbReference>
<dbReference type="GO" id="GO:0042953">
    <property type="term" value="P:lipoprotein transport"/>
    <property type="evidence" value="ECO:0007669"/>
    <property type="project" value="InterPro"/>
</dbReference>
<dbReference type="PANTHER" id="PTHR30489:SF0">
    <property type="entry name" value="LIPOPROTEIN-RELEASING SYSTEM TRANSMEMBRANE PROTEIN LOLE"/>
    <property type="match status" value="1"/>
</dbReference>
<feature type="domain" description="ABC3 transporter permease C-terminal" evidence="9">
    <location>
        <begin position="272"/>
        <end position="390"/>
    </location>
</feature>
<dbReference type="InterPro" id="IPR003838">
    <property type="entry name" value="ABC3_permease_C"/>
</dbReference>
<evidence type="ECO:0000313" key="12">
    <source>
        <dbReference type="Proteomes" id="UP000254785"/>
    </source>
</evidence>
<keyword evidence="6 8" id="KW-1133">Transmembrane helix</keyword>
<dbReference type="InterPro" id="IPR011926">
    <property type="entry name" value="LolE_gammaproteobact"/>
</dbReference>
<evidence type="ECO:0000256" key="5">
    <source>
        <dbReference type="ARBA" id="ARBA00022692"/>
    </source>
</evidence>
<evidence type="ECO:0000259" key="9">
    <source>
        <dbReference type="Pfam" id="PF02687"/>
    </source>
</evidence>
<evidence type="ECO:0000256" key="3">
    <source>
        <dbReference type="ARBA" id="ARBA00022448"/>
    </source>
</evidence>
<dbReference type="Pfam" id="PF02687">
    <property type="entry name" value="FtsX"/>
    <property type="match status" value="1"/>
</dbReference>
<dbReference type="Proteomes" id="UP000254785">
    <property type="component" value="Unassembled WGS sequence"/>
</dbReference>
<dbReference type="EMBL" id="UGDC01000003">
    <property type="protein sequence ID" value="STJ81244.1"/>
    <property type="molecule type" value="Genomic_DNA"/>
</dbReference>
<dbReference type="GO" id="GO:0098797">
    <property type="term" value="C:plasma membrane protein complex"/>
    <property type="evidence" value="ECO:0007669"/>
    <property type="project" value="TreeGrafter"/>
</dbReference>
<keyword evidence="11" id="KW-0449">Lipoprotein</keyword>
<evidence type="ECO:0000259" key="10">
    <source>
        <dbReference type="Pfam" id="PF12704"/>
    </source>
</evidence>
<proteinExistence type="inferred from homology"/>
<comment type="similarity">
    <text evidence="2">Belongs to the ABC-4 integral membrane protein family. LolC/E subfamily.</text>
</comment>